<dbReference type="OrthoDB" id="8758272at2"/>
<evidence type="ECO:0000313" key="1">
    <source>
        <dbReference type="EMBL" id="SMO63479.1"/>
    </source>
</evidence>
<sequence>MAIKQINKEDWQPFFDSFSHKYLKDDQPEYAEIRILSAESGAQPQTEWLVLEGLTFNAKEDLLDIRVEGLNRMILNPSQVYVDEDTDGWITSMEIVESDGTKDIIELR</sequence>
<dbReference type="Proteomes" id="UP000317593">
    <property type="component" value="Unassembled WGS sequence"/>
</dbReference>
<name>A0A521CVJ2_9BACT</name>
<dbReference type="Pfam" id="PF17269">
    <property type="entry name" value="DUF5335"/>
    <property type="match status" value="1"/>
</dbReference>
<dbReference type="RefSeq" id="WP_142714395.1">
    <property type="nucleotide sequence ID" value="NZ_FXTH01000007.1"/>
</dbReference>
<protein>
    <submittedName>
        <fullName evidence="1">Uncharacterized protein</fullName>
    </submittedName>
</protein>
<reference evidence="1 2" key="1">
    <citation type="submission" date="2017-05" db="EMBL/GenBank/DDBJ databases">
        <authorList>
            <person name="Varghese N."/>
            <person name="Submissions S."/>
        </authorList>
    </citation>
    <scope>NUCLEOTIDE SEQUENCE [LARGE SCALE GENOMIC DNA]</scope>
    <source>
        <strain evidence="1 2">DSM 21194</strain>
    </source>
</reference>
<dbReference type="AlphaFoldDB" id="A0A521CVJ2"/>
<proteinExistence type="predicted"/>
<dbReference type="InterPro" id="IPR035223">
    <property type="entry name" value="DUF5335"/>
</dbReference>
<keyword evidence="2" id="KW-1185">Reference proteome</keyword>
<gene>
    <name evidence="1" type="ORF">SAMN06265218_107150</name>
</gene>
<dbReference type="EMBL" id="FXTH01000007">
    <property type="protein sequence ID" value="SMO63479.1"/>
    <property type="molecule type" value="Genomic_DNA"/>
</dbReference>
<accession>A0A521CVJ2</accession>
<evidence type="ECO:0000313" key="2">
    <source>
        <dbReference type="Proteomes" id="UP000317593"/>
    </source>
</evidence>
<organism evidence="1 2">
    <name type="scientific">Fodinibius sediminis</name>
    <dbReference type="NCBI Taxonomy" id="1214077"/>
    <lineage>
        <taxon>Bacteria</taxon>
        <taxon>Pseudomonadati</taxon>
        <taxon>Balneolota</taxon>
        <taxon>Balneolia</taxon>
        <taxon>Balneolales</taxon>
        <taxon>Balneolaceae</taxon>
        <taxon>Fodinibius</taxon>
    </lineage>
</organism>